<reference evidence="2" key="2">
    <citation type="submission" date="2015-06" db="UniProtKB">
        <authorList>
            <consortium name="EnsemblMetazoa"/>
        </authorList>
    </citation>
    <scope>IDENTIFICATION</scope>
</reference>
<proteinExistence type="predicted"/>
<dbReference type="Proteomes" id="UP000015102">
    <property type="component" value="Unassembled WGS sequence"/>
</dbReference>
<keyword evidence="1" id="KW-0812">Transmembrane</keyword>
<feature type="transmembrane region" description="Helical" evidence="1">
    <location>
        <begin position="12"/>
        <end position="30"/>
    </location>
</feature>
<dbReference type="AlphaFoldDB" id="T1GQ11"/>
<keyword evidence="3" id="KW-1185">Reference proteome</keyword>
<accession>T1GQ11</accession>
<name>T1GQ11_MEGSC</name>
<dbReference type="HOGENOM" id="CLU_099307_1_0_1"/>
<organism evidence="2 3">
    <name type="scientific">Megaselia scalaris</name>
    <name type="common">Humpbacked fly</name>
    <name type="synonym">Phora scalaris</name>
    <dbReference type="NCBI Taxonomy" id="36166"/>
    <lineage>
        <taxon>Eukaryota</taxon>
        <taxon>Metazoa</taxon>
        <taxon>Ecdysozoa</taxon>
        <taxon>Arthropoda</taxon>
        <taxon>Hexapoda</taxon>
        <taxon>Insecta</taxon>
        <taxon>Pterygota</taxon>
        <taxon>Neoptera</taxon>
        <taxon>Endopterygota</taxon>
        <taxon>Diptera</taxon>
        <taxon>Brachycera</taxon>
        <taxon>Muscomorpha</taxon>
        <taxon>Platypezoidea</taxon>
        <taxon>Phoridae</taxon>
        <taxon>Megaseliini</taxon>
        <taxon>Megaselia</taxon>
    </lineage>
</organism>
<evidence type="ECO:0000256" key="1">
    <source>
        <dbReference type="SAM" id="Phobius"/>
    </source>
</evidence>
<dbReference type="OMA" id="HDWRYTV"/>
<keyword evidence="1" id="KW-1133">Transmembrane helix</keyword>
<reference evidence="3" key="1">
    <citation type="submission" date="2013-02" db="EMBL/GenBank/DDBJ databases">
        <authorList>
            <person name="Hughes D."/>
        </authorList>
    </citation>
    <scope>NUCLEOTIDE SEQUENCE</scope>
    <source>
        <strain>Durham</strain>
        <strain evidence="3">NC isolate 2 -- Noor lab</strain>
    </source>
</reference>
<dbReference type="EMBL" id="CAQQ02046851">
    <property type="status" value="NOT_ANNOTATED_CDS"/>
    <property type="molecule type" value="Genomic_DNA"/>
</dbReference>
<protein>
    <submittedName>
        <fullName evidence="2">Uncharacterized protein</fullName>
    </submittedName>
</protein>
<evidence type="ECO:0000313" key="2">
    <source>
        <dbReference type="EnsemblMetazoa" id="MESCA005709-PA"/>
    </source>
</evidence>
<sequence length="187" mass="21965">MHLSVHRNRKNVGLICVGLLSLYLIFSGGWKRYEIDVIIKNSKAEEVWNYVADFSKMRVLNPTITHFVITAESGNREHWKYSVLYTERLSHWPYWENKSTADFDVKRTSHDSDATFLVESLHRTCFLGGLYCLHSKGEFIFNNLRGDTYAKEVVQYQCPPFFGSYCKREVEFQRKAIIQNLTFVFSK</sequence>
<dbReference type="EnsemblMetazoa" id="MESCA005709-RA">
    <property type="protein sequence ID" value="MESCA005709-PA"/>
    <property type="gene ID" value="MESCA005709"/>
</dbReference>
<evidence type="ECO:0000313" key="3">
    <source>
        <dbReference type="Proteomes" id="UP000015102"/>
    </source>
</evidence>
<keyword evidence="1" id="KW-0472">Membrane</keyword>